<feature type="compositionally biased region" description="Basic and acidic residues" evidence="2">
    <location>
        <begin position="373"/>
        <end position="387"/>
    </location>
</feature>
<dbReference type="Proteomes" id="UP000683417">
    <property type="component" value="Unassembled WGS sequence"/>
</dbReference>
<feature type="compositionally biased region" description="Basic and acidic residues" evidence="2">
    <location>
        <begin position="459"/>
        <end position="482"/>
    </location>
</feature>
<name>A0A9W4CUU9_BLUGR</name>
<dbReference type="InterPro" id="IPR004000">
    <property type="entry name" value="Actin"/>
</dbReference>
<protein>
    <submittedName>
        <fullName evidence="3">BgTH12-04452</fullName>
    </submittedName>
</protein>
<evidence type="ECO:0000313" key="4">
    <source>
        <dbReference type="Proteomes" id="UP000683417"/>
    </source>
</evidence>
<accession>A0A9W4CUU9</accession>
<dbReference type="SMART" id="SM00268">
    <property type="entry name" value="ACTIN"/>
    <property type="match status" value="1"/>
</dbReference>
<feature type="compositionally biased region" description="Polar residues" evidence="2">
    <location>
        <begin position="415"/>
        <end position="431"/>
    </location>
</feature>
<feature type="non-terminal residue" evidence="3">
    <location>
        <position position="1"/>
    </location>
</feature>
<dbReference type="AlphaFoldDB" id="A0A9W4CUU9"/>
<proteinExistence type="inferred from homology"/>
<dbReference type="Pfam" id="PF00022">
    <property type="entry name" value="Actin"/>
    <property type="match status" value="1"/>
</dbReference>
<comment type="similarity">
    <text evidence="1">Belongs to the actin family.</text>
</comment>
<organism evidence="3 4">
    <name type="scientific">Blumeria graminis f. sp. triticale</name>
    <dbReference type="NCBI Taxonomy" id="1689686"/>
    <lineage>
        <taxon>Eukaryota</taxon>
        <taxon>Fungi</taxon>
        <taxon>Dikarya</taxon>
        <taxon>Ascomycota</taxon>
        <taxon>Pezizomycotina</taxon>
        <taxon>Leotiomycetes</taxon>
        <taxon>Erysiphales</taxon>
        <taxon>Erysiphaceae</taxon>
        <taxon>Blumeria</taxon>
    </lineage>
</organism>
<comment type="caution">
    <text evidence="3">The sequence shown here is derived from an EMBL/GenBank/DDBJ whole genome shotgun (WGS) entry which is preliminary data.</text>
</comment>
<dbReference type="PANTHER" id="PTHR11937">
    <property type="entry name" value="ACTIN"/>
    <property type="match status" value="1"/>
</dbReference>
<gene>
    <name evidence="3" type="ORF">BGTH12_LOCUS150</name>
</gene>
<evidence type="ECO:0000256" key="2">
    <source>
        <dbReference type="SAM" id="MobiDB-lite"/>
    </source>
</evidence>
<dbReference type="EMBL" id="CAJHIT010000001">
    <property type="protein sequence ID" value="CAD6498792.1"/>
    <property type="molecule type" value="Genomic_DNA"/>
</dbReference>
<sequence>DTYSYLNVNQNWLHKFQLVYNSLSALVSQLSRYSPMPPFKDEHILIIAPGSQTTLAQLGLPESFTPPSHRFPTRMFRAPDGKTWEPQFIREQQKENVEDDVVMVNTAEERDQSTESIEKFDSTEEAVWPLKEVAYANDSVFAEGHIVNLPAFFALLQHIHNTLSPTLHTPILLVSQPCWTAKNREDITQFMFEKFKTPGLCIIDSAVATSYAFGAATAAIIDVGFEKTDVTAITDFVITGRGCITQHGGDAMTQRLMELLKPKNFTREMAEQLKRSPICEILPPGTPLPGTAEAAIAEENVDLPANILASAATSLATTSVKPASKAIELPGKEFTLVDDKPVEDDGILDIASIVTSGKTQDFLAKKEKEKAERAAARKATRDAEKAEVAAMANKSTKLPNSKKPRAIFHYEDNKSTSNLKSQKTPEPQASTLAVVEEAQPEKSINESIVTENPAAVEDDASRREQKAARKEERKKTREDENVDRARREIEIGTERFQAAENSYMDAIADTIHRVILSVDDISRRQYVWDSLIICGNGSKVRGFKEALLMTLSNRFLVSSSTASTFASDIPSNLGTPSGNGSMTPSSTFLSSSHAAAPTSAANPLLAATIGSNIAFNSSIPTNLYHSSSSLSQSPTSIKVVSPPTYFPEWKQYEEAIFLGSQIAAKVFFVTDQGQSKAFLTRAEFNEDGPTAIHQVSVAVVGHSYYPI</sequence>
<evidence type="ECO:0000313" key="3">
    <source>
        <dbReference type="EMBL" id="CAD6498792.1"/>
    </source>
</evidence>
<evidence type="ECO:0000256" key="1">
    <source>
        <dbReference type="RuleBase" id="RU000487"/>
    </source>
</evidence>
<reference evidence="3" key="1">
    <citation type="submission" date="2020-10" db="EMBL/GenBank/DDBJ databases">
        <authorList>
            <person name="Muller C M."/>
        </authorList>
    </citation>
    <scope>NUCLEOTIDE SEQUENCE</scope>
    <source>
        <strain evidence="3">THUN-12</strain>
    </source>
</reference>
<feature type="region of interest" description="Disordered" evidence="2">
    <location>
        <begin position="373"/>
        <end position="482"/>
    </location>
</feature>